<dbReference type="Proteomes" id="UP001152523">
    <property type="component" value="Unassembled WGS sequence"/>
</dbReference>
<reference evidence="2" key="1">
    <citation type="submission" date="2022-07" db="EMBL/GenBank/DDBJ databases">
        <authorList>
            <person name="Macas J."/>
            <person name="Novak P."/>
            <person name="Neumann P."/>
        </authorList>
    </citation>
    <scope>NUCLEOTIDE SEQUENCE</scope>
</reference>
<dbReference type="EMBL" id="CAMAPF010001104">
    <property type="protein sequence ID" value="CAH9146504.1"/>
    <property type="molecule type" value="Genomic_DNA"/>
</dbReference>
<feature type="region of interest" description="Disordered" evidence="1">
    <location>
        <begin position="70"/>
        <end position="91"/>
    </location>
</feature>
<comment type="caution">
    <text evidence="2">The sequence shown here is derived from an EMBL/GenBank/DDBJ whole genome shotgun (WGS) entry which is preliminary data.</text>
</comment>
<protein>
    <submittedName>
        <fullName evidence="2">Uncharacterized protein</fullName>
    </submittedName>
</protein>
<name>A0AAV0GEX2_9ASTE</name>
<organism evidence="2 3">
    <name type="scientific">Cuscuta epithymum</name>
    <dbReference type="NCBI Taxonomy" id="186058"/>
    <lineage>
        <taxon>Eukaryota</taxon>
        <taxon>Viridiplantae</taxon>
        <taxon>Streptophyta</taxon>
        <taxon>Embryophyta</taxon>
        <taxon>Tracheophyta</taxon>
        <taxon>Spermatophyta</taxon>
        <taxon>Magnoliopsida</taxon>
        <taxon>eudicotyledons</taxon>
        <taxon>Gunneridae</taxon>
        <taxon>Pentapetalae</taxon>
        <taxon>asterids</taxon>
        <taxon>lamiids</taxon>
        <taxon>Solanales</taxon>
        <taxon>Convolvulaceae</taxon>
        <taxon>Cuscuteae</taxon>
        <taxon>Cuscuta</taxon>
        <taxon>Cuscuta subgen. Cuscuta</taxon>
    </lineage>
</organism>
<gene>
    <name evidence="2" type="ORF">CEPIT_LOCUS43037</name>
</gene>
<sequence length="116" mass="12775">MAKIIMNYIQLREGRRCRNIGGRIMLVPPKKRTWNTMMLPELSSSGAAAEDVPPSLSLVPADVVAVGNKKMKEDGCGGEGPTESTARRPEIAHSLGGGPFFGYCMIDRWMDDFLLY</sequence>
<proteinExistence type="predicted"/>
<evidence type="ECO:0000313" key="3">
    <source>
        <dbReference type="Proteomes" id="UP001152523"/>
    </source>
</evidence>
<evidence type="ECO:0000313" key="2">
    <source>
        <dbReference type="EMBL" id="CAH9146504.1"/>
    </source>
</evidence>
<dbReference type="AlphaFoldDB" id="A0AAV0GEX2"/>
<accession>A0AAV0GEX2</accession>
<keyword evidence="3" id="KW-1185">Reference proteome</keyword>
<evidence type="ECO:0000256" key="1">
    <source>
        <dbReference type="SAM" id="MobiDB-lite"/>
    </source>
</evidence>